<feature type="transmembrane region" description="Helical" evidence="7">
    <location>
        <begin position="259"/>
        <end position="283"/>
    </location>
</feature>
<evidence type="ECO:0000313" key="9">
    <source>
        <dbReference type="EMBL" id="KKB12258.1"/>
    </source>
</evidence>
<dbReference type="Gene3D" id="1.10.3720.10">
    <property type="entry name" value="MetI-like"/>
    <property type="match status" value="1"/>
</dbReference>
<dbReference type="RefSeq" id="WP_046108148.1">
    <property type="nucleotide sequence ID" value="NZ_JZEX01000087.1"/>
</dbReference>
<dbReference type="Pfam" id="PF00528">
    <property type="entry name" value="BPD_transp_1"/>
    <property type="match status" value="1"/>
</dbReference>
<keyword evidence="10" id="KW-1185">Reference proteome</keyword>
<evidence type="ECO:0000256" key="6">
    <source>
        <dbReference type="ARBA" id="ARBA00023136"/>
    </source>
</evidence>
<dbReference type="CDD" id="cd06261">
    <property type="entry name" value="TM_PBP2"/>
    <property type="match status" value="1"/>
</dbReference>
<dbReference type="AlphaFoldDB" id="A0A0F5FTV8"/>
<evidence type="ECO:0000259" key="8">
    <source>
        <dbReference type="PROSITE" id="PS50928"/>
    </source>
</evidence>
<sequence length="292" mass="32374">MRAHQIRFIVLLLVVPLGAYSLFVVYPYVWAIGISLTEWRGLATPPSWIGLANFAAILGDPGFWNALRNNGVYLLFVPVVTVTLALVLAALICQRCTRLTEFYRVVFLFPQVMSIVVVAILWGYAFHPRIGLLNSALEVFGINGPSWLGDPNLAQASLVAVIVWNSVGFHTALFIAAMRAVPETYYEAARLDGAGNWRMFRDITLPLLRDPVRTSLMFMAFEAFDLFAITRIMTGGGPNHATDVLATYVYDQAFSLSRFGYASALAVVMFALMLGFSAVMLLVMRENKVEFA</sequence>
<feature type="transmembrane region" description="Helical" evidence="7">
    <location>
        <begin position="6"/>
        <end position="29"/>
    </location>
</feature>
<comment type="subcellular location">
    <subcellularLocation>
        <location evidence="1 7">Cell membrane</location>
        <topology evidence="1 7">Multi-pass membrane protein</topology>
    </subcellularLocation>
</comment>
<dbReference type="InterPro" id="IPR035906">
    <property type="entry name" value="MetI-like_sf"/>
</dbReference>
<evidence type="ECO:0000313" key="10">
    <source>
        <dbReference type="Proteomes" id="UP000033632"/>
    </source>
</evidence>
<dbReference type="EMBL" id="JZEX01000087">
    <property type="protein sequence ID" value="KKB12258.1"/>
    <property type="molecule type" value="Genomic_DNA"/>
</dbReference>
<dbReference type="STRING" id="443610.VE25_08340"/>
<dbReference type="PANTHER" id="PTHR30193">
    <property type="entry name" value="ABC TRANSPORTER PERMEASE PROTEIN"/>
    <property type="match status" value="1"/>
</dbReference>
<organism evidence="9 10">
    <name type="scientific">Devosia geojensis</name>
    <dbReference type="NCBI Taxonomy" id="443610"/>
    <lineage>
        <taxon>Bacteria</taxon>
        <taxon>Pseudomonadati</taxon>
        <taxon>Pseudomonadota</taxon>
        <taxon>Alphaproteobacteria</taxon>
        <taxon>Hyphomicrobiales</taxon>
        <taxon>Devosiaceae</taxon>
        <taxon>Devosia</taxon>
    </lineage>
</organism>
<name>A0A0F5FTV8_9HYPH</name>
<evidence type="ECO:0000256" key="4">
    <source>
        <dbReference type="ARBA" id="ARBA00022692"/>
    </source>
</evidence>
<keyword evidence="2 7" id="KW-0813">Transport</keyword>
<protein>
    <recommendedName>
        <fullName evidence="8">ABC transmembrane type-1 domain-containing protein</fullName>
    </recommendedName>
</protein>
<dbReference type="InterPro" id="IPR000515">
    <property type="entry name" value="MetI-like"/>
</dbReference>
<keyword evidence="5 7" id="KW-1133">Transmembrane helix</keyword>
<accession>A0A0F5FTV8</accession>
<evidence type="ECO:0000256" key="7">
    <source>
        <dbReference type="RuleBase" id="RU363032"/>
    </source>
</evidence>
<dbReference type="SUPFAM" id="SSF161098">
    <property type="entry name" value="MetI-like"/>
    <property type="match status" value="1"/>
</dbReference>
<dbReference type="PANTHER" id="PTHR30193:SF41">
    <property type="entry name" value="DIACETYLCHITOBIOSE UPTAKE SYSTEM PERMEASE PROTEIN NGCF"/>
    <property type="match status" value="1"/>
</dbReference>
<evidence type="ECO:0000256" key="2">
    <source>
        <dbReference type="ARBA" id="ARBA00022448"/>
    </source>
</evidence>
<keyword evidence="3" id="KW-1003">Cell membrane</keyword>
<evidence type="ECO:0000256" key="3">
    <source>
        <dbReference type="ARBA" id="ARBA00022475"/>
    </source>
</evidence>
<reference evidence="9 10" key="1">
    <citation type="submission" date="2015-03" db="EMBL/GenBank/DDBJ databases">
        <authorList>
            <person name="Hassan Y.I."/>
            <person name="Lepp D."/>
            <person name="Li X.-Z."/>
            <person name="Zhou T."/>
        </authorList>
    </citation>
    <scope>NUCLEOTIDE SEQUENCE [LARGE SCALE GENOMIC DNA]</scope>
    <source>
        <strain evidence="9 10">BD-c194</strain>
    </source>
</reference>
<evidence type="ECO:0000256" key="1">
    <source>
        <dbReference type="ARBA" id="ARBA00004651"/>
    </source>
</evidence>
<dbReference type="PATRIC" id="fig|443610.3.peg.4243"/>
<gene>
    <name evidence="9" type="ORF">VE25_08340</name>
</gene>
<feature type="domain" description="ABC transmembrane type-1" evidence="8">
    <location>
        <begin position="67"/>
        <end position="280"/>
    </location>
</feature>
<comment type="caution">
    <text evidence="9">The sequence shown here is derived from an EMBL/GenBank/DDBJ whole genome shotgun (WGS) entry which is preliminary data.</text>
</comment>
<dbReference type="Proteomes" id="UP000033632">
    <property type="component" value="Unassembled WGS sequence"/>
</dbReference>
<keyword evidence="6 7" id="KW-0472">Membrane</keyword>
<dbReference type="PROSITE" id="PS50928">
    <property type="entry name" value="ABC_TM1"/>
    <property type="match status" value="1"/>
</dbReference>
<dbReference type="OrthoDB" id="7939379at2"/>
<keyword evidence="4 7" id="KW-0812">Transmembrane</keyword>
<dbReference type="GO" id="GO:0055085">
    <property type="term" value="P:transmembrane transport"/>
    <property type="evidence" value="ECO:0007669"/>
    <property type="project" value="InterPro"/>
</dbReference>
<proteinExistence type="inferred from homology"/>
<dbReference type="GO" id="GO:0005886">
    <property type="term" value="C:plasma membrane"/>
    <property type="evidence" value="ECO:0007669"/>
    <property type="project" value="UniProtKB-SubCell"/>
</dbReference>
<comment type="similarity">
    <text evidence="7">Belongs to the binding-protein-dependent transport system permease family.</text>
</comment>
<feature type="transmembrane region" description="Helical" evidence="7">
    <location>
        <begin position="105"/>
        <end position="125"/>
    </location>
</feature>
<dbReference type="InterPro" id="IPR051393">
    <property type="entry name" value="ABC_transporter_permease"/>
</dbReference>
<feature type="transmembrane region" description="Helical" evidence="7">
    <location>
        <begin position="153"/>
        <end position="176"/>
    </location>
</feature>
<feature type="transmembrane region" description="Helical" evidence="7">
    <location>
        <begin position="71"/>
        <end position="93"/>
    </location>
</feature>
<evidence type="ECO:0000256" key="5">
    <source>
        <dbReference type="ARBA" id="ARBA00022989"/>
    </source>
</evidence>